<keyword evidence="1" id="KW-0812">Transmembrane</keyword>
<evidence type="ECO:0000313" key="3">
    <source>
        <dbReference type="EMBL" id="QXM24120.1"/>
    </source>
</evidence>
<keyword evidence="1" id="KW-1133">Transmembrane helix</keyword>
<dbReference type="EMBL" id="CP076448">
    <property type="protein sequence ID" value="QXM24120.1"/>
    <property type="molecule type" value="Genomic_DNA"/>
</dbReference>
<dbReference type="Proteomes" id="UP000694001">
    <property type="component" value="Chromosome"/>
</dbReference>
<dbReference type="RefSeq" id="WP_218285091.1">
    <property type="nucleotide sequence ID" value="NZ_CP076448.1"/>
</dbReference>
<sequence>MEWLASCLHDLTPLGGSGTATLAATLFVAGLAGSVTHCAGMCGPFVLGQVSAGLVARPTLSRLSAGALLPYHLGRLVTYSGLGAGAGFASGVAVHGAGITLFLPVLLVLGAGLLLAQATCPSLSWFPRFGVPSAVSEAVSRRAAPSLANPTWGRGFTLGLLLGFLPCGLLYGALVAAAASGSAFGGAVSMAAFGAGTMPALMGVGFAGAYFTRRFAPTLRLVSVPLLLLNAAVLVALAFRAAGLA</sequence>
<gene>
    <name evidence="3" type="ORF">KO353_12670</name>
</gene>
<accession>A0A975U0R9</accession>
<dbReference type="PANTHER" id="PTHR42208:SF1">
    <property type="entry name" value="HEAVY METAL TRANSPORTER"/>
    <property type="match status" value="1"/>
</dbReference>
<keyword evidence="4" id="KW-1185">Reference proteome</keyword>
<evidence type="ECO:0000256" key="1">
    <source>
        <dbReference type="SAM" id="Phobius"/>
    </source>
</evidence>
<organism evidence="3 4">
    <name type="scientific">Elioraea tepida</name>
    <dbReference type="NCBI Taxonomy" id="2843330"/>
    <lineage>
        <taxon>Bacteria</taxon>
        <taxon>Pseudomonadati</taxon>
        <taxon>Pseudomonadota</taxon>
        <taxon>Alphaproteobacteria</taxon>
        <taxon>Acetobacterales</taxon>
        <taxon>Elioraeaceae</taxon>
        <taxon>Elioraea</taxon>
    </lineage>
</organism>
<dbReference type="Pfam" id="PF13386">
    <property type="entry name" value="DsbD_2"/>
    <property type="match status" value="1"/>
</dbReference>
<feature type="transmembrane region" description="Helical" evidence="1">
    <location>
        <begin position="156"/>
        <end position="179"/>
    </location>
</feature>
<keyword evidence="1" id="KW-0472">Membrane</keyword>
<name>A0A975U0R9_9PROT</name>
<feature type="transmembrane region" description="Helical" evidence="1">
    <location>
        <begin position="94"/>
        <end position="116"/>
    </location>
</feature>
<protein>
    <submittedName>
        <fullName evidence="3">Sulfite exporter TauE/SafE family protein</fullName>
    </submittedName>
</protein>
<feature type="domain" description="Urease accessory protein UreH-like transmembrane" evidence="2">
    <location>
        <begin position="25"/>
        <end position="225"/>
    </location>
</feature>
<feature type="transmembrane region" description="Helical" evidence="1">
    <location>
        <begin position="20"/>
        <end position="47"/>
    </location>
</feature>
<evidence type="ECO:0000313" key="4">
    <source>
        <dbReference type="Proteomes" id="UP000694001"/>
    </source>
</evidence>
<dbReference type="InterPro" id="IPR039447">
    <property type="entry name" value="UreH-like_TM_dom"/>
</dbReference>
<dbReference type="KEGG" id="elio:KO353_12670"/>
<feature type="transmembrane region" description="Helical" evidence="1">
    <location>
        <begin position="224"/>
        <end position="242"/>
    </location>
</feature>
<proteinExistence type="predicted"/>
<feature type="transmembrane region" description="Helical" evidence="1">
    <location>
        <begin position="191"/>
        <end position="212"/>
    </location>
</feature>
<dbReference type="AlphaFoldDB" id="A0A975U0R9"/>
<reference evidence="3" key="1">
    <citation type="submission" date="2021-06" db="EMBL/GenBank/DDBJ databases">
        <title>Elioraea tepida, sp. nov., a moderately thermophilic aerobic anoxygenic phototrophic bacterium isolated from an alkaline siliceous hot spring mat community in Yellowstone National Park, WY, USA.</title>
        <authorList>
            <person name="Saini M.K."/>
            <person name="Yoshida S."/>
            <person name="Sebastian A."/>
            <person name="Hirose S."/>
            <person name="Hara E."/>
            <person name="Tamaki H."/>
            <person name="Soulier N.T."/>
            <person name="Albert I."/>
            <person name="Hanada S."/>
            <person name="Bryant D.A."/>
            <person name="Tank M."/>
        </authorList>
    </citation>
    <scope>NUCLEOTIDE SEQUENCE</scope>
    <source>
        <strain evidence="3">MS-P2</strain>
    </source>
</reference>
<dbReference type="PANTHER" id="PTHR42208">
    <property type="entry name" value="HEAVY METAL TRANSPORTER-RELATED"/>
    <property type="match status" value="1"/>
</dbReference>
<evidence type="ECO:0000259" key="2">
    <source>
        <dbReference type="Pfam" id="PF13386"/>
    </source>
</evidence>